<feature type="domain" description="Major facilitator superfamily (MFS) profile" evidence="10">
    <location>
        <begin position="23"/>
        <end position="475"/>
    </location>
</feature>
<dbReference type="InterPro" id="IPR004638">
    <property type="entry name" value="EmrB-like"/>
</dbReference>
<dbReference type="InterPro" id="IPR036259">
    <property type="entry name" value="MFS_trans_sf"/>
</dbReference>
<protein>
    <submittedName>
        <fullName evidence="11">MFS transporter</fullName>
    </submittedName>
</protein>
<feature type="transmembrane region" description="Helical" evidence="9">
    <location>
        <begin position="21"/>
        <end position="45"/>
    </location>
</feature>
<keyword evidence="7 9" id="KW-0472">Membrane</keyword>
<feature type="transmembrane region" description="Helical" evidence="9">
    <location>
        <begin position="65"/>
        <end position="81"/>
    </location>
</feature>
<comment type="caution">
    <text evidence="11">The sequence shown here is derived from an EMBL/GenBank/DDBJ whole genome shotgun (WGS) entry which is preliminary data.</text>
</comment>
<feature type="transmembrane region" description="Helical" evidence="9">
    <location>
        <begin position="180"/>
        <end position="198"/>
    </location>
</feature>
<evidence type="ECO:0000313" key="12">
    <source>
        <dbReference type="Proteomes" id="UP001589788"/>
    </source>
</evidence>
<evidence type="ECO:0000256" key="3">
    <source>
        <dbReference type="ARBA" id="ARBA00022448"/>
    </source>
</evidence>
<dbReference type="PANTHER" id="PTHR42718:SF9">
    <property type="entry name" value="MAJOR FACILITATOR SUPERFAMILY MULTIDRUG TRANSPORTER MFSC"/>
    <property type="match status" value="1"/>
</dbReference>
<dbReference type="InterPro" id="IPR005829">
    <property type="entry name" value="Sugar_transporter_CS"/>
</dbReference>
<feature type="transmembrane region" description="Helical" evidence="9">
    <location>
        <begin position="151"/>
        <end position="174"/>
    </location>
</feature>
<dbReference type="SUPFAM" id="SSF103473">
    <property type="entry name" value="MFS general substrate transporter"/>
    <property type="match status" value="1"/>
</dbReference>
<evidence type="ECO:0000256" key="7">
    <source>
        <dbReference type="ARBA" id="ARBA00023136"/>
    </source>
</evidence>
<keyword evidence="6 9" id="KW-1133">Transmembrane helix</keyword>
<dbReference type="NCBIfam" id="TIGR00711">
    <property type="entry name" value="efflux_EmrB"/>
    <property type="match status" value="1"/>
</dbReference>
<comment type="subcellular location">
    <subcellularLocation>
        <location evidence="1">Cell membrane</location>
        <topology evidence="1">Multi-pass membrane protein</topology>
    </subcellularLocation>
</comment>
<feature type="transmembrane region" description="Helical" evidence="9">
    <location>
        <begin position="367"/>
        <end position="384"/>
    </location>
</feature>
<feature type="transmembrane region" description="Helical" evidence="9">
    <location>
        <begin position="342"/>
        <end position="361"/>
    </location>
</feature>
<evidence type="ECO:0000256" key="2">
    <source>
        <dbReference type="ARBA" id="ARBA00008537"/>
    </source>
</evidence>
<keyword evidence="4" id="KW-1003">Cell membrane</keyword>
<gene>
    <name evidence="11" type="ORF">ACFFRE_04195</name>
</gene>
<feature type="transmembrane region" description="Helical" evidence="9">
    <location>
        <begin position="235"/>
        <end position="258"/>
    </location>
</feature>
<dbReference type="CDD" id="cd17321">
    <property type="entry name" value="MFS_MMR_MDR_like"/>
    <property type="match status" value="1"/>
</dbReference>
<feature type="transmembrane region" description="Helical" evidence="9">
    <location>
        <begin position="210"/>
        <end position="229"/>
    </location>
</feature>
<feature type="transmembrane region" description="Helical" evidence="9">
    <location>
        <begin position="451"/>
        <end position="474"/>
    </location>
</feature>
<proteinExistence type="inferred from homology"/>
<dbReference type="EMBL" id="JBHLYQ010000028">
    <property type="protein sequence ID" value="MFC0081356.1"/>
    <property type="molecule type" value="Genomic_DNA"/>
</dbReference>
<keyword evidence="5 9" id="KW-0812">Transmembrane</keyword>
<evidence type="ECO:0000256" key="9">
    <source>
        <dbReference type="SAM" id="Phobius"/>
    </source>
</evidence>
<dbReference type="Proteomes" id="UP001589788">
    <property type="component" value="Unassembled WGS sequence"/>
</dbReference>
<dbReference type="Gene3D" id="1.20.1720.10">
    <property type="entry name" value="Multidrug resistance protein D"/>
    <property type="match status" value="1"/>
</dbReference>
<dbReference type="RefSeq" id="WP_377788555.1">
    <property type="nucleotide sequence ID" value="NZ_JBHLYQ010000028.1"/>
</dbReference>
<feature type="transmembrane region" description="Helical" evidence="9">
    <location>
        <begin position="417"/>
        <end position="439"/>
    </location>
</feature>
<reference evidence="11 12" key="1">
    <citation type="submission" date="2024-09" db="EMBL/GenBank/DDBJ databases">
        <authorList>
            <person name="Sun Q."/>
            <person name="Mori K."/>
        </authorList>
    </citation>
    <scope>NUCLEOTIDE SEQUENCE [LARGE SCALE GENOMIC DNA]</scope>
    <source>
        <strain evidence="11 12">JCM 15389</strain>
    </source>
</reference>
<feature type="transmembrane region" description="Helical" evidence="9">
    <location>
        <begin position="121"/>
        <end position="139"/>
    </location>
</feature>
<dbReference type="Pfam" id="PF07690">
    <property type="entry name" value="MFS_1"/>
    <property type="match status" value="1"/>
</dbReference>
<evidence type="ECO:0000256" key="4">
    <source>
        <dbReference type="ARBA" id="ARBA00022475"/>
    </source>
</evidence>
<evidence type="ECO:0000256" key="1">
    <source>
        <dbReference type="ARBA" id="ARBA00004651"/>
    </source>
</evidence>
<evidence type="ECO:0000256" key="6">
    <source>
        <dbReference type="ARBA" id="ARBA00022989"/>
    </source>
</evidence>
<feature type="region of interest" description="Disordered" evidence="8">
    <location>
        <begin position="483"/>
        <end position="502"/>
    </location>
</feature>
<dbReference type="PROSITE" id="PS00216">
    <property type="entry name" value="SUGAR_TRANSPORT_1"/>
    <property type="match status" value="1"/>
</dbReference>
<dbReference type="PRINTS" id="PR01036">
    <property type="entry name" value="TCRTETB"/>
</dbReference>
<feature type="transmembrane region" description="Helical" evidence="9">
    <location>
        <begin position="279"/>
        <end position="303"/>
    </location>
</feature>
<comment type="similarity">
    <text evidence="2">Belongs to the major facilitator superfamily. EmrB family.</text>
</comment>
<evidence type="ECO:0000256" key="8">
    <source>
        <dbReference type="SAM" id="MobiDB-lite"/>
    </source>
</evidence>
<dbReference type="PANTHER" id="PTHR42718">
    <property type="entry name" value="MAJOR FACILITATOR SUPERFAMILY MULTIDRUG TRANSPORTER MFSC"/>
    <property type="match status" value="1"/>
</dbReference>
<sequence>MRSARQVPFPPPGPEGRRRRLLVLVICSVSLFMTYVDSTVLNVALPTIGRAFRADVASLQWVADAYLLVLATLLMLSGAVADRIGRRRVFTTGLLLFSLGSLLCSLAPGTGLLVAFRMLQALGGCMLTPVSLSIVRQVYTDPAERARALGIWSAVFGLGVASGPIIGGLLVAAVGWRSVFWVNVPVGVAAWAAARRFVPESKAPRPRRPDPVGQVLAMVLLGGLTFGLIEGPDSGWLHPAVLGALAAAGMALVGLVVVEGRQLEPLVELRFFRSPPFSAANAVAILGFLALSGFLFVTTLYLQEVRGDSALLAGVSLLPATTVIAASSPVAGRLVARLGPRLPLVLSGLGLAAGAALLLDLTPTTPYLQLAGAYVLLGLGFGLMNPPITNTAVSGMPPEQAGVASAIASSSRQVGNVLGVAVMGGLVSTAAFASGHLPVADRASFAAATHLAWWATVACGLAAAAIAGVCAGPWGQRRARAIYEDPPSPEPAGITLGVGAEP</sequence>
<dbReference type="InterPro" id="IPR020846">
    <property type="entry name" value="MFS_dom"/>
</dbReference>
<keyword evidence="12" id="KW-1185">Reference proteome</keyword>
<dbReference type="InterPro" id="IPR011701">
    <property type="entry name" value="MFS"/>
</dbReference>
<dbReference type="Gene3D" id="1.20.1250.20">
    <property type="entry name" value="MFS general substrate transporter like domains"/>
    <property type="match status" value="1"/>
</dbReference>
<name>A0ABV6C3D4_9ACTN</name>
<evidence type="ECO:0000313" key="11">
    <source>
        <dbReference type="EMBL" id="MFC0081356.1"/>
    </source>
</evidence>
<dbReference type="PROSITE" id="PS50850">
    <property type="entry name" value="MFS"/>
    <property type="match status" value="1"/>
</dbReference>
<evidence type="ECO:0000259" key="10">
    <source>
        <dbReference type="PROSITE" id="PS50850"/>
    </source>
</evidence>
<keyword evidence="3" id="KW-0813">Transport</keyword>
<evidence type="ECO:0000256" key="5">
    <source>
        <dbReference type="ARBA" id="ARBA00022692"/>
    </source>
</evidence>
<feature type="transmembrane region" description="Helical" evidence="9">
    <location>
        <begin position="309"/>
        <end position="330"/>
    </location>
</feature>
<feature type="transmembrane region" description="Helical" evidence="9">
    <location>
        <begin position="93"/>
        <end position="115"/>
    </location>
</feature>
<organism evidence="11 12">
    <name type="scientific">Aciditerrimonas ferrireducens</name>
    <dbReference type="NCBI Taxonomy" id="667306"/>
    <lineage>
        <taxon>Bacteria</taxon>
        <taxon>Bacillati</taxon>
        <taxon>Actinomycetota</taxon>
        <taxon>Acidimicrobiia</taxon>
        <taxon>Acidimicrobiales</taxon>
        <taxon>Acidimicrobiaceae</taxon>
        <taxon>Aciditerrimonas</taxon>
    </lineage>
</organism>
<accession>A0ABV6C3D4</accession>